<evidence type="ECO:0000313" key="2">
    <source>
        <dbReference type="Proteomes" id="UP001631969"/>
    </source>
</evidence>
<name>A0ACC7NZ38_9BACL</name>
<keyword evidence="1" id="KW-0378">Hydrolase</keyword>
<evidence type="ECO:0000313" key="1">
    <source>
        <dbReference type="EMBL" id="MFM9330018.1"/>
    </source>
</evidence>
<dbReference type="EC" id="3.1.-.-" evidence="1"/>
<protein>
    <submittedName>
        <fullName evidence="1">Metallophosphoesterase family protein</fullName>
        <ecNumber evidence="1">3.1.-.-</ecNumber>
    </submittedName>
</protein>
<gene>
    <name evidence="1" type="ORF">ACI1P1_17105</name>
</gene>
<organism evidence="1 2">
    <name type="scientific">Paenibacillus mesotrionivorans</name>
    <dbReference type="NCBI Taxonomy" id="3160968"/>
    <lineage>
        <taxon>Bacteria</taxon>
        <taxon>Bacillati</taxon>
        <taxon>Bacillota</taxon>
        <taxon>Bacilli</taxon>
        <taxon>Bacillales</taxon>
        <taxon>Paenibacillaceae</taxon>
        <taxon>Paenibacillus</taxon>
    </lineage>
</organism>
<comment type="caution">
    <text evidence="1">The sequence shown here is derived from an EMBL/GenBank/DDBJ whole genome shotgun (WGS) entry which is preliminary data.</text>
</comment>
<dbReference type="EMBL" id="JBJURJ010000011">
    <property type="protein sequence ID" value="MFM9330018.1"/>
    <property type="molecule type" value="Genomic_DNA"/>
</dbReference>
<sequence length="346" mass="38570">MNRRSFVKWLLAGIALVAASGSVFMRKLMDGGTPPLNAAEAPTPEAAQPSASPTSSPAPAAPVEKGKLLATVFLLSDIHMIDSQPVVDKVHTALKDLTSLKETSDAIVLGGDLTTYARELDYKLLRTTFNQYKLPPLYGNMGNHEYYDIWLTKEGAWSTETVPNGKTDKGARDRFQKFMGMDKPYADAWVNGVHLIMVSQEAYVQEKPDVQEGAWYSDEQLAWLEETLKPHADGSPALIFIHQPLPAIGSEGGNHRLIRATEFRRLLLPYPNLFVFSGHTHQDLNLPNRYTKESFHWFMNASVTRTRGELSQGLLIQVYEGAVDIRGREFSKKEWIAAADWSIPLA</sequence>
<dbReference type="Proteomes" id="UP001631969">
    <property type="component" value="Unassembled WGS sequence"/>
</dbReference>
<accession>A0ACC7NZ38</accession>
<proteinExistence type="predicted"/>
<reference evidence="1" key="1">
    <citation type="submission" date="2024-12" db="EMBL/GenBank/DDBJ databases">
        <authorList>
            <person name="Wu N."/>
        </authorList>
    </citation>
    <scope>NUCLEOTIDE SEQUENCE</scope>
    <source>
        <strain evidence="1">P15</strain>
    </source>
</reference>
<keyword evidence="2" id="KW-1185">Reference proteome</keyword>